<feature type="transmembrane region" description="Helical" evidence="7">
    <location>
        <begin position="178"/>
        <end position="200"/>
    </location>
</feature>
<comment type="subcellular location">
    <subcellularLocation>
        <location evidence="1 7">Cell membrane</location>
        <topology evidence="1 7">Multi-pass membrane protein</topology>
    </subcellularLocation>
</comment>
<feature type="transmembrane region" description="Helical" evidence="7">
    <location>
        <begin position="64"/>
        <end position="84"/>
    </location>
</feature>
<evidence type="ECO:0000256" key="6">
    <source>
        <dbReference type="ARBA" id="ARBA00023136"/>
    </source>
</evidence>
<keyword evidence="6 7" id="KW-0472">Membrane</keyword>
<dbReference type="PANTHER" id="PTHR43744">
    <property type="entry name" value="ABC TRANSPORTER PERMEASE PROTEIN MG189-RELATED-RELATED"/>
    <property type="match status" value="1"/>
</dbReference>
<feature type="transmembrane region" description="Helical" evidence="7">
    <location>
        <begin position="104"/>
        <end position="126"/>
    </location>
</feature>
<feature type="transmembrane region" description="Helical" evidence="7">
    <location>
        <begin position="132"/>
        <end position="157"/>
    </location>
</feature>
<evidence type="ECO:0000256" key="1">
    <source>
        <dbReference type="ARBA" id="ARBA00004651"/>
    </source>
</evidence>
<organism evidence="9 10">
    <name type="scientific">Ligilactobacillus ubinensis</name>
    <dbReference type="NCBI Taxonomy" id="2876789"/>
    <lineage>
        <taxon>Bacteria</taxon>
        <taxon>Bacillati</taxon>
        <taxon>Bacillota</taxon>
        <taxon>Bacilli</taxon>
        <taxon>Lactobacillales</taxon>
        <taxon>Lactobacillaceae</taxon>
        <taxon>Ligilactobacillus</taxon>
    </lineage>
</organism>
<accession>A0A9X2JME8</accession>
<comment type="similarity">
    <text evidence="7">Belongs to the binding-protein-dependent transport system permease family.</text>
</comment>
<keyword evidence="3" id="KW-1003">Cell membrane</keyword>
<evidence type="ECO:0000256" key="2">
    <source>
        <dbReference type="ARBA" id="ARBA00022448"/>
    </source>
</evidence>
<sequence>MSKSKTLGWHLFLIVICLIAVLPVVFMLSNSFKTLRESYHSILQLIPLHPTLSNYKTLMQEVNLFGLIWNTFFMATLVTFGKIFSSMLAASAFQYYDFRWKKTLYFIFVATIFVPFTTIMIPNYLVIAKLNLLNTVVGVVLPQLCDATGIMLFTKALEKIPASLLEVAAIDGIPRWRIFVNLLIPMLRPNIISIGAMFFINSWNEYVWPTLILKDKNSFTLPLALQNYISSEGGTNFPLAMALSSIMIVVPLVIYILFQRFILNSISSTGLK</sequence>
<dbReference type="AlphaFoldDB" id="A0A9X2JME8"/>
<protein>
    <submittedName>
        <fullName evidence="9">Carbohydrate ABC transporter permease</fullName>
    </submittedName>
</protein>
<feature type="domain" description="ABC transmembrane type-1" evidence="8">
    <location>
        <begin position="68"/>
        <end position="258"/>
    </location>
</feature>
<dbReference type="Gene3D" id="1.10.3720.10">
    <property type="entry name" value="MetI-like"/>
    <property type="match status" value="1"/>
</dbReference>
<name>A0A9X2JME8_9LACO</name>
<dbReference type="RefSeq" id="WP_253361995.1">
    <property type="nucleotide sequence ID" value="NZ_JAIULA010000027.1"/>
</dbReference>
<proteinExistence type="inferred from homology"/>
<evidence type="ECO:0000313" key="9">
    <source>
        <dbReference type="EMBL" id="MCP0887834.1"/>
    </source>
</evidence>
<dbReference type="PANTHER" id="PTHR43744:SF8">
    <property type="entry name" value="SN-GLYCEROL-3-PHOSPHATE TRANSPORT SYSTEM PERMEASE PROTEIN UGPE"/>
    <property type="match status" value="1"/>
</dbReference>
<feature type="transmembrane region" description="Helical" evidence="7">
    <location>
        <begin position="7"/>
        <end position="28"/>
    </location>
</feature>
<dbReference type="SUPFAM" id="SSF161098">
    <property type="entry name" value="MetI-like"/>
    <property type="match status" value="1"/>
</dbReference>
<dbReference type="GO" id="GO:0005886">
    <property type="term" value="C:plasma membrane"/>
    <property type="evidence" value="ECO:0007669"/>
    <property type="project" value="UniProtKB-SubCell"/>
</dbReference>
<reference evidence="9 10" key="1">
    <citation type="journal article" date="2023" name="Int. J. Syst. Evol. Microbiol.">
        <title>Ligilactobacillus ubinensis sp. nov., a novel species isolated from the wild ferment of a durian fruit (Durio zibethinus).</title>
        <authorList>
            <person name="Heng Y.C."/>
            <person name="Menon N."/>
            <person name="Chen B."/>
            <person name="Loo B.Z.L."/>
            <person name="Wong G.W.J."/>
            <person name="Lim A.C.H."/>
            <person name="Silvaraju S."/>
            <person name="Kittelmann S."/>
        </authorList>
    </citation>
    <scope>NUCLEOTIDE SEQUENCE [LARGE SCALE GENOMIC DNA]</scope>
    <source>
        <strain evidence="9 10">WILCCON 0076</strain>
    </source>
</reference>
<dbReference type="InterPro" id="IPR000515">
    <property type="entry name" value="MetI-like"/>
</dbReference>
<evidence type="ECO:0000313" key="10">
    <source>
        <dbReference type="Proteomes" id="UP001139006"/>
    </source>
</evidence>
<evidence type="ECO:0000256" key="4">
    <source>
        <dbReference type="ARBA" id="ARBA00022692"/>
    </source>
</evidence>
<dbReference type="Pfam" id="PF00528">
    <property type="entry name" value="BPD_transp_1"/>
    <property type="match status" value="1"/>
</dbReference>
<keyword evidence="2 7" id="KW-0813">Transport</keyword>
<dbReference type="Proteomes" id="UP001139006">
    <property type="component" value="Unassembled WGS sequence"/>
</dbReference>
<keyword evidence="4 7" id="KW-0812">Transmembrane</keyword>
<dbReference type="CDD" id="cd06261">
    <property type="entry name" value="TM_PBP2"/>
    <property type="match status" value="1"/>
</dbReference>
<gene>
    <name evidence="9" type="ORF">LB941_10885</name>
</gene>
<evidence type="ECO:0000256" key="7">
    <source>
        <dbReference type="RuleBase" id="RU363032"/>
    </source>
</evidence>
<dbReference type="GO" id="GO:0055085">
    <property type="term" value="P:transmembrane transport"/>
    <property type="evidence" value="ECO:0007669"/>
    <property type="project" value="InterPro"/>
</dbReference>
<evidence type="ECO:0000256" key="5">
    <source>
        <dbReference type="ARBA" id="ARBA00022989"/>
    </source>
</evidence>
<keyword evidence="5 7" id="KW-1133">Transmembrane helix</keyword>
<dbReference type="EMBL" id="JAIULA010000027">
    <property type="protein sequence ID" value="MCP0887834.1"/>
    <property type="molecule type" value="Genomic_DNA"/>
</dbReference>
<keyword evidence="10" id="KW-1185">Reference proteome</keyword>
<evidence type="ECO:0000259" key="8">
    <source>
        <dbReference type="PROSITE" id="PS50928"/>
    </source>
</evidence>
<dbReference type="PROSITE" id="PS50928">
    <property type="entry name" value="ABC_TM1"/>
    <property type="match status" value="1"/>
</dbReference>
<feature type="transmembrane region" description="Helical" evidence="7">
    <location>
        <begin position="237"/>
        <end position="258"/>
    </location>
</feature>
<comment type="caution">
    <text evidence="9">The sequence shown here is derived from an EMBL/GenBank/DDBJ whole genome shotgun (WGS) entry which is preliminary data.</text>
</comment>
<evidence type="ECO:0000256" key="3">
    <source>
        <dbReference type="ARBA" id="ARBA00022475"/>
    </source>
</evidence>
<dbReference type="InterPro" id="IPR035906">
    <property type="entry name" value="MetI-like_sf"/>
</dbReference>